<dbReference type="GO" id="GO:0031177">
    <property type="term" value="F:phosphopantetheine binding"/>
    <property type="evidence" value="ECO:0007669"/>
    <property type="project" value="TreeGrafter"/>
</dbReference>
<accession>A0A1I5XVM4</accession>
<evidence type="ECO:0000313" key="2">
    <source>
        <dbReference type="EMBL" id="SFQ36003.1"/>
    </source>
</evidence>
<dbReference type="Gene3D" id="3.30.559.10">
    <property type="entry name" value="Chloramphenicol acetyltransferase-like domain"/>
    <property type="match status" value="1"/>
</dbReference>
<sequence>MRVSTIDRYLPEAGTVVEWPAGTAVADPPAVPAPPSFNQRFHLATADRRDGPSTWLAVAVDLPGPLDPGALRAALTSWLRRHETLRSGFRRRGDRLERFVVPAAEVTVGESGGREFDDPVTLREHLRARLDAVCRPLGWPSYLLATIVRPGLSTLFCGFDHRDVDGYSLAVAAHELPEIYAAVRAGVPVRLPPAASFLEFCAREQAAVDLPAGAVRRWRDFLAAGGGTTPRFPLDLGARPGRALPQATGMSRLLDGAGAEAFAAACRAADGSSVTGVLAAAGLAARRLGGGPVLRLLTPLHTRTAPRWRHTVGWLTTVAPLTVDARAGRFADAVAAAGAEFRAAREHVDVPVARVLDALGDAFRRDGDDVFMLSYVDYQRLPGAEWHGPRRAWHISNVTATDDAQFWVSRTHDGLFLRSRYPATPEAERSVGAFVGALGETLAEVAHGVAAR</sequence>
<dbReference type="SUPFAM" id="SSF52777">
    <property type="entry name" value="CoA-dependent acyltransferases"/>
    <property type="match status" value="2"/>
</dbReference>
<proteinExistence type="predicted"/>
<dbReference type="Proteomes" id="UP000198727">
    <property type="component" value="Unassembled WGS sequence"/>
</dbReference>
<feature type="domain" description="Condensation" evidence="1">
    <location>
        <begin position="161"/>
        <end position="358"/>
    </location>
</feature>
<dbReference type="Pfam" id="PF00668">
    <property type="entry name" value="Condensation"/>
    <property type="match status" value="1"/>
</dbReference>
<protein>
    <submittedName>
        <fullName evidence="2">Condensation domain-containing protein</fullName>
    </submittedName>
</protein>
<dbReference type="GO" id="GO:0008610">
    <property type="term" value="P:lipid biosynthetic process"/>
    <property type="evidence" value="ECO:0007669"/>
    <property type="project" value="UniProtKB-ARBA"/>
</dbReference>
<dbReference type="PANTHER" id="PTHR45527">
    <property type="entry name" value="NONRIBOSOMAL PEPTIDE SYNTHETASE"/>
    <property type="match status" value="1"/>
</dbReference>
<dbReference type="STRING" id="587909.SAMN05421810_106281"/>
<dbReference type="EMBL" id="FOWW01000006">
    <property type="protein sequence ID" value="SFQ36003.1"/>
    <property type="molecule type" value="Genomic_DNA"/>
</dbReference>
<keyword evidence="3" id="KW-1185">Reference proteome</keyword>
<dbReference type="PANTHER" id="PTHR45527:SF1">
    <property type="entry name" value="FATTY ACID SYNTHASE"/>
    <property type="match status" value="1"/>
</dbReference>
<dbReference type="GO" id="GO:0005737">
    <property type="term" value="C:cytoplasm"/>
    <property type="evidence" value="ECO:0007669"/>
    <property type="project" value="TreeGrafter"/>
</dbReference>
<gene>
    <name evidence="2" type="ORF">SAMN05421810_106281</name>
</gene>
<dbReference type="AlphaFoldDB" id="A0A1I5XVM4"/>
<dbReference type="InterPro" id="IPR001242">
    <property type="entry name" value="Condensation_dom"/>
</dbReference>
<organism evidence="2 3">
    <name type="scientific">Amycolatopsis arida</name>
    <dbReference type="NCBI Taxonomy" id="587909"/>
    <lineage>
        <taxon>Bacteria</taxon>
        <taxon>Bacillati</taxon>
        <taxon>Actinomycetota</taxon>
        <taxon>Actinomycetes</taxon>
        <taxon>Pseudonocardiales</taxon>
        <taxon>Pseudonocardiaceae</taxon>
        <taxon>Amycolatopsis</taxon>
    </lineage>
</organism>
<evidence type="ECO:0000259" key="1">
    <source>
        <dbReference type="Pfam" id="PF00668"/>
    </source>
</evidence>
<evidence type="ECO:0000313" key="3">
    <source>
        <dbReference type="Proteomes" id="UP000198727"/>
    </source>
</evidence>
<name>A0A1I5XVM4_9PSEU</name>
<dbReference type="GO" id="GO:0043041">
    <property type="term" value="P:amino acid activation for nonribosomal peptide biosynthetic process"/>
    <property type="evidence" value="ECO:0007669"/>
    <property type="project" value="TreeGrafter"/>
</dbReference>
<dbReference type="RefSeq" id="WP_166677610.1">
    <property type="nucleotide sequence ID" value="NZ_FOWW01000006.1"/>
</dbReference>
<reference evidence="3" key="1">
    <citation type="submission" date="2016-10" db="EMBL/GenBank/DDBJ databases">
        <authorList>
            <person name="Varghese N."/>
            <person name="Submissions S."/>
        </authorList>
    </citation>
    <scope>NUCLEOTIDE SEQUENCE [LARGE SCALE GENOMIC DNA]</scope>
    <source>
        <strain evidence="3">CGMCC 4.5579</strain>
    </source>
</reference>
<dbReference type="InterPro" id="IPR023213">
    <property type="entry name" value="CAT-like_dom_sf"/>
</dbReference>
<dbReference type="GO" id="GO:0003824">
    <property type="term" value="F:catalytic activity"/>
    <property type="evidence" value="ECO:0007669"/>
    <property type="project" value="InterPro"/>
</dbReference>
<dbReference type="GO" id="GO:0044550">
    <property type="term" value="P:secondary metabolite biosynthetic process"/>
    <property type="evidence" value="ECO:0007669"/>
    <property type="project" value="TreeGrafter"/>
</dbReference>
<dbReference type="Gene3D" id="3.30.559.30">
    <property type="entry name" value="Nonribosomal peptide synthetase, condensation domain"/>
    <property type="match status" value="1"/>
</dbReference>